<organism evidence="2 3">
    <name type="scientific">Alcanivorax nanhaiticus</name>
    <dbReference type="NCBI Taxonomy" id="1177154"/>
    <lineage>
        <taxon>Bacteria</taxon>
        <taxon>Pseudomonadati</taxon>
        <taxon>Pseudomonadota</taxon>
        <taxon>Gammaproteobacteria</taxon>
        <taxon>Oceanospirillales</taxon>
        <taxon>Alcanivoracaceae</taxon>
        <taxon>Alcanivorax</taxon>
    </lineage>
</organism>
<dbReference type="RefSeq" id="WP_035231558.1">
    <property type="nucleotide sequence ID" value="NZ_ARXV01000004.1"/>
</dbReference>
<dbReference type="EMBL" id="ARXV01000004">
    <property type="protein sequence ID" value="KGD65463.1"/>
    <property type="molecule type" value="Genomic_DNA"/>
</dbReference>
<gene>
    <name evidence="2" type="ORF">Y5S_01356</name>
</gene>
<dbReference type="OrthoDB" id="6080144at2"/>
<evidence type="ECO:0000313" key="2">
    <source>
        <dbReference type="EMBL" id="KGD65463.1"/>
    </source>
</evidence>
<dbReference type="Proteomes" id="UP000029444">
    <property type="component" value="Unassembled WGS sequence"/>
</dbReference>
<name>A0A095TST3_9GAMM</name>
<feature type="compositionally biased region" description="Polar residues" evidence="1">
    <location>
        <begin position="100"/>
        <end position="113"/>
    </location>
</feature>
<sequence length="153" mass="16806">MSKTTSPKAFKALLSGNRILAELAKQARKSPAAEEQDPRDCLPPALRERVTLVRDQHRWLALVETSATAQLLRFHLPRLQQALPGEQVKIVVGGKRQPLSAGQATPNNQSNYQAKGPTLSKESAGYIQALADDIEDDALKASLLRLASRWESE</sequence>
<protein>
    <submittedName>
        <fullName evidence="2">Uncharacterized protein</fullName>
    </submittedName>
</protein>
<accession>A0A095TST3</accession>
<feature type="region of interest" description="Disordered" evidence="1">
    <location>
        <begin position="97"/>
        <end position="117"/>
    </location>
</feature>
<evidence type="ECO:0000256" key="1">
    <source>
        <dbReference type="SAM" id="MobiDB-lite"/>
    </source>
</evidence>
<comment type="caution">
    <text evidence="2">The sequence shown here is derived from an EMBL/GenBank/DDBJ whole genome shotgun (WGS) entry which is preliminary data.</text>
</comment>
<evidence type="ECO:0000313" key="3">
    <source>
        <dbReference type="Proteomes" id="UP000029444"/>
    </source>
</evidence>
<dbReference type="AlphaFoldDB" id="A0A095TST3"/>
<keyword evidence="3" id="KW-1185">Reference proteome</keyword>
<reference evidence="2 3" key="1">
    <citation type="submission" date="2012-09" db="EMBL/GenBank/DDBJ databases">
        <title>Genome Sequence of alkane-degrading Bacterium Alcanivorax sp. 19-m-6.</title>
        <authorList>
            <person name="Lai Q."/>
            <person name="Shao Z."/>
        </authorList>
    </citation>
    <scope>NUCLEOTIDE SEQUENCE [LARGE SCALE GENOMIC DNA]</scope>
    <source>
        <strain evidence="2 3">19-m-6</strain>
    </source>
</reference>
<dbReference type="PATRIC" id="fig|1177154.3.peg.1381"/>
<proteinExistence type="predicted"/>